<proteinExistence type="predicted"/>
<organism evidence="2 3">
    <name type="scientific">Clonostachys chloroleuca</name>
    <dbReference type="NCBI Taxonomy" id="1926264"/>
    <lineage>
        <taxon>Eukaryota</taxon>
        <taxon>Fungi</taxon>
        <taxon>Dikarya</taxon>
        <taxon>Ascomycota</taxon>
        <taxon>Pezizomycotina</taxon>
        <taxon>Sordariomycetes</taxon>
        <taxon>Hypocreomycetidae</taxon>
        <taxon>Hypocreales</taxon>
        <taxon>Bionectriaceae</taxon>
        <taxon>Clonostachys</taxon>
    </lineage>
</organism>
<dbReference type="EMBL" id="CABFNP030000799">
    <property type="protein sequence ID" value="CAI6087782.1"/>
    <property type="molecule type" value="Genomic_DNA"/>
</dbReference>
<name>A0AA35Q102_9HYPO</name>
<evidence type="ECO:0000256" key="1">
    <source>
        <dbReference type="SAM" id="MobiDB-lite"/>
    </source>
</evidence>
<sequence length="145" mass="16491">MFLEIASLGSEASLPFRRHFWDVAIPLRKPSSSNPEQSFSEIRRFQYHLLSDSGHCRRQSLSRLYGLRGPINIPVPNFELFVFISDLNVKILVSLFKIKIPVEVTRYKIKIISSHKVEVIGESSAGESKPEHGSQAELLNGDHFK</sequence>
<gene>
    <name evidence="2" type="ORF">CCHLO57077_00008259</name>
</gene>
<evidence type="ECO:0000313" key="3">
    <source>
        <dbReference type="Proteomes" id="UP001160390"/>
    </source>
</evidence>
<feature type="region of interest" description="Disordered" evidence="1">
    <location>
        <begin position="123"/>
        <end position="145"/>
    </location>
</feature>
<evidence type="ECO:0000313" key="2">
    <source>
        <dbReference type="EMBL" id="CAI6087782.1"/>
    </source>
</evidence>
<protein>
    <submittedName>
        <fullName evidence="2">Uncharacterized protein</fullName>
    </submittedName>
</protein>
<accession>A0AA35Q102</accession>
<dbReference type="AlphaFoldDB" id="A0AA35Q102"/>
<reference evidence="2" key="1">
    <citation type="submission" date="2023-01" db="EMBL/GenBank/DDBJ databases">
        <authorList>
            <person name="Piombo E."/>
        </authorList>
    </citation>
    <scope>NUCLEOTIDE SEQUENCE</scope>
</reference>
<keyword evidence="3" id="KW-1185">Reference proteome</keyword>
<feature type="compositionally biased region" description="Basic and acidic residues" evidence="1">
    <location>
        <begin position="128"/>
        <end position="145"/>
    </location>
</feature>
<dbReference type="Proteomes" id="UP001160390">
    <property type="component" value="Unassembled WGS sequence"/>
</dbReference>
<comment type="caution">
    <text evidence="2">The sequence shown here is derived from an EMBL/GenBank/DDBJ whole genome shotgun (WGS) entry which is preliminary data.</text>
</comment>